<dbReference type="eggNOG" id="KOG2363">
    <property type="taxonomic scope" value="Eukaryota"/>
</dbReference>
<proteinExistence type="inferred from homology"/>
<sequence>MLVDLNVPWPQKSYDAKPSAQDLDQLKRTLTTLHALGYTHVALNFTVPHSTSFPKASDQLNPIDLAALADVRAATGLRLYTRLTLVVDDPARGQALARVAAAFDIVAALPVSERGLALAAGGLDVDLLTFHYGQRLPALLKHKTVCGCVRAGLKIELVYAHALRDVPARRSFVVNCKTVIRAARARGLVVSSGARSPLECRNILGVAALLRHIGLKDDRCSRAMRDLASLALLNGRLRSKSYRHTVRAAPVPKRPRSPDAGAADNHKKPRDA</sequence>
<dbReference type="RefSeq" id="NP_982496.1">
    <property type="nucleotide sequence ID" value="NM_207849.1"/>
</dbReference>
<dbReference type="Proteomes" id="UP000000591">
    <property type="component" value="Chromosome I"/>
</dbReference>
<evidence type="ECO:0000256" key="2">
    <source>
        <dbReference type="ARBA" id="ARBA00007331"/>
    </source>
</evidence>
<dbReference type="InterPro" id="IPR016195">
    <property type="entry name" value="Pol/histidinol_Pase-like"/>
</dbReference>
<dbReference type="HOGENOM" id="CLU_048451_3_0_1"/>
<evidence type="ECO:0000256" key="3">
    <source>
        <dbReference type="ARBA" id="ARBA00022694"/>
    </source>
</evidence>
<comment type="subcellular location">
    <subcellularLocation>
        <location evidence="1">Nucleus</location>
    </subcellularLocation>
</comment>
<dbReference type="AlphaFoldDB" id="Q75EX4"/>
<evidence type="ECO:0000313" key="5">
    <source>
        <dbReference type="EMBL" id="AAS50320.1"/>
    </source>
</evidence>
<evidence type="ECO:0000313" key="6">
    <source>
        <dbReference type="Proteomes" id="UP000000591"/>
    </source>
</evidence>
<name>Q75EX4_EREGS</name>
<dbReference type="GO" id="GO:0034965">
    <property type="term" value="P:intronic box C/D snoRNA processing"/>
    <property type="evidence" value="ECO:0007669"/>
    <property type="project" value="EnsemblFungi"/>
</dbReference>
<dbReference type="EMBL" id="AE016814">
    <property type="protein sequence ID" value="AAS50320.1"/>
    <property type="molecule type" value="Genomic_DNA"/>
</dbReference>
<dbReference type="GO" id="GO:0005655">
    <property type="term" value="C:nucleolar ribonuclease P complex"/>
    <property type="evidence" value="ECO:0000318"/>
    <property type="project" value="GO_Central"/>
</dbReference>
<dbReference type="GO" id="GO:0003723">
    <property type="term" value="F:RNA binding"/>
    <property type="evidence" value="ECO:0000318"/>
    <property type="project" value="GO_Central"/>
</dbReference>
<dbReference type="GeneID" id="4618558"/>
<comment type="similarity">
    <text evidence="2">Belongs to the eukaryotic/archaeal RNase P protein component 3 family.</text>
</comment>
<dbReference type="GO" id="GO:0000171">
    <property type="term" value="F:ribonuclease MRP activity"/>
    <property type="evidence" value="ECO:0007669"/>
    <property type="project" value="EnsemblFungi"/>
</dbReference>
<evidence type="ECO:0000256" key="1">
    <source>
        <dbReference type="ARBA" id="ARBA00004123"/>
    </source>
</evidence>
<dbReference type="KEGG" id="ago:AGOS_AAL046C"/>
<dbReference type="Gene3D" id="3.20.20.140">
    <property type="entry name" value="Metal-dependent hydrolases"/>
    <property type="match status" value="1"/>
</dbReference>
<dbReference type="GO" id="GO:0001682">
    <property type="term" value="P:tRNA 5'-leader removal"/>
    <property type="evidence" value="ECO:0007669"/>
    <property type="project" value="EnsemblFungi"/>
</dbReference>
<keyword evidence="6" id="KW-1185">Reference proteome</keyword>
<dbReference type="InParanoid" id="Q75EX4"/>
<dbReference type="InterPro" id="IPR002738">
    <property type="entry name" value="RNase_P_p30"/>
</dbReference>
<dbReference type="GO" id="GO:0000172">
    <property type="term" value="C:ribonuclease MRP complex"/>
    <property type="evidence" value="ECO:0007669"/>
    <property type="project" value="EnsemblFungi"/>
</dbReference>
<organism evidence="5 6">
    <name type="scientific">Eremothecium gossypii (strain ATCC 10895 / CBS 109.51 / FGSC 9923 / NRRL Y-1056)</name>
    <name type="common">Yeast</name>
    <name type="synonym">Ashbya gossypii</name>
    <dbReference type="NCBI Taxonomy" id="284811"/>
    <lineage>
        <taxon>Eukaryota</taxon>
        <taxon>Fungi</taxon>
        <taxon>Dikarya</taxon>
        <taxon>Ascomycota</taxon>
        <taxon>Saccharomycotina</taxon>
        <taxon>Saccharomycetes</taxon>
        <taxon>Saccharomycetales</taxon>
        <taxon>Saccharomycetaceae</taxon>
        <taxon>Eremothecium</taxon>
    </lineage>
</organism>
<reference evidence="6" key="2">
    <citation type="journal article" date="2013" name="G3 (Bethesda)">
        <title>Genomes of Ashbya fungi isolated from insects reveal four mating-type loci, numerous translocations, lack of transposons, and distinct gene duplications.</title>
        <authorList>
            <person name="Dietrich F.S."/>
            <person name="Voegeli S."/>
            <person name="Kuo S."/>
            <person name="Philippsen P."/>
        </authorList>
    </citation>
    <scope>GENOME REANNOTATION</scope>
    <source>
        <strain evidence="6">ATCC 10895 / CBS 109.51 / FGSC 9923 / NRRL Y-1056</strain>
    </source>
</reference>
<dbReference type="GO" id="GO:0008033">
    <property type="term" value="P:tRNA processing"/>
    <property type="evidence" value="ECO:0000318"/>
    <property type="project" value="GO_Central"/>
</dbReference>
<dbReference type="Pfam" id="PF01876">
    <property type="entry name" value="RNase_P_p30"/>
    <property type="match status" value="1"/>
</dbReference>
<dbReference type="FunCoup" id="Q75EX4">
    <property type="interactions" value="696"/>
</dbReference>
<keyword evidence="3" id="KW-0819">tRNA processing</keyword>
<dbReference type="OrthoDB" id="17948at2759"/>
<dbReference type="PANTHER" id="PTHR13031">
    <property type="entry name" value="RIBONUCLEASE P SUBUNIT P30"/>
    <property type="match status" value="1"/>
</dbReference>
<gene>
    <name evidence="5" type="ORF">AGOS_AAL046C</name>
</gene>
<dbReference type="GO" id="GO:0005829">
    <property type="term" value="C:cytosol"/>
    <property type="evidence" value="ECO:0007669"/>
    <property type="project" value="EnsemblFungi"/>
</dbReference>
<dbReference type="OMA" id="CYGPGIT"/>
<protein>
    <submittedName>
        <fullName evidence="5">AAL046Cp</fullName>
    </submittedName>
</protein>
<dbReference type="GO" id="GO:0000460">
    <property type="term" value="P:maturation of 5.8S rRNA"/>
    <property type="evidence" value="ECO:0007669"/>
    <property type="project" value="EnsemblFungi"/>
</dbReference>
<feature type="region of interest" description="Disordered" evidence="4">
    <location>
        <begin position="243"/>
        <end position="272"/>
    </location>
</feature>
<reference evidence="5 6" key="1">
    <citation type="journal article" date="2004" name="Science">
        <title>The Ashbya gossypii genome as a tool for mapping the ancient Saccharomyces cerevisiae genome.</title>
        <authorList>
            <person name="Dietrich F.S."/>
            <person name="Voegeli S."/>
            <person name="Brachat S."/>
            <person name="Lerch A."/>
            <person name="Gates K."/>
            <person name="Steiner S."/>
            <person name="Mohr C."/>
            <person name="Pohlmann R."/>
            <person name="Luedi P."/>
            <person name="Choi S."/>
            <person name="Wing R.A."/>
            <person name="Flavier A."/>
            <person name="Gaffney T.D."/>
            <person name="Philippsen P."/>
        </authorList>
    </citation>
    <scope>NUCLEOTIDE SEQUENCE [LARGE SCALE GENOMIC DNA]</scope>
    <source>
        <strain evidence="6">ATCC 10895 / CBS 109.51 / FGSC 9923 / NRRL Y-1056</strain>
    </source>
</reference>
<evidence type="ECO:0000256" key="4">
    <source>
        <dbReference type="SAM" id="MobiDB-lite"/>
    </source>
</evidence>
<dbReference type="FunFam" id="3.20.20.140:FF:000081">
    <property type="entry name" value="RNase MRP subunit"/>
    <property type="match status" value="1"/>
</dbReference>
<dbReference type="STRING" id="284811.Q75EX4"/>
<accession>Q75EX4</accession>
<dbReference type="PANTHER" id="PTHR13031:SF0">
    <property type="entry name" value="RIBONUCLEASE P PROTEIN SUBUNIT P30"/>
    <property type="match status" value="1"/>
</dbReference>
<dbReference type="GO" id="GO:0000294">
    <property type="term" value="P:nuclear-transcribed mRNA catabolic process, RNase MRP-dependent"/>
    <property type="evidence" value="ECO:0007669"/>
    <property type="project" value="EnsemblFungi"/>
</dbReference>
<dbReference type="SUPFAM" id="SSF89550">
    <property type="entry name" value="PHP domain-like"/>
    <property type="match status" value="1"/>
</dbReference>
<dbReference type="GO" id="GO:0004526">
    <property type="term" value="F:ribonuclease P activity"/>
    <property type="evidence" value="ECO:0007669"/>
    <property type="project" value="EnsemblFungi"/>
</dbReference>